<keyword evidence="6" id="KW-1015">Disulfide bond</keyword>
<dbReference type="GO" id="GO:0005886">
    <property type="term" value="C:plasma membrane"/>
    <property type="evidence" value="ECO:0007669"/>
    <property type="project" value="UniProtKB-SubCell"/>
</dbReference>
<evidence type="ECO:0000256" key="3">
    <source>
        <dbReference type="ARBA" id="ARBA00022622"/>
    </source>
</evidence>
<evidence type="ECO:0000256" key="6">
    <source>
        <dbReference type="ARBA" id="ARBA00023157"/>
    </source>
</evidence>
<organism evidence="10 11">
    <name type="scientific">Punica granatum</name>
    <name type="common">Pomegranate</name>
    <dbReference type="NCBI Taxonomy" id="22663"/>
    <lineage>
        <taxon>Eukaryota</taxon>
        <taxon>Viridiplantae</taxon>
        <taxon>Streptophyta</taxon>
        <taxon>Embryophyta</taxon>
        <taxon>Tracheophyta</taxon>
        <taxon>Spermatophyta</taxon>
        <taxon>Magnoliopsida</taxon>
        <taxon>eudicotyledons</taxon>
        <taxon>Gunneridae</taxon>
        <taxon>Pentapetalae</taxon>
        <taxon>rosids</taxon>
        <taxon>malvids</taxon>
        <taxon>Myrtales</taxon>
        <taxon>Lythraceae</taxon>
        <taxon>Punica</taxon>
    </lineage>
</organism>
<dbReference type="Pfam" id="PF02298">
    <property type="entry name" value="Cu_bind_like"/>
    <property type="match status" value="1"/>
</dbReference>
<dbReference type="PANTHER" id="PTHR33021:SF185">
    <property type="entry name" value="EARLY NODULIN-LIKE PROTEIN 3-RELATED"/>
    <property type="match status" value="1"/>
</dbReference>
<evidence type="ECO:0000313" key="11">
    <source>
        <dbReference type="Proteomes" id="UP000233551"/>
    </source>
</evidence>
<comment type="caution">
    <text evidence="10">The sequence shown here is derived from an EMBL/GenBank/DDBJ whole genome shotgun (WGS) entry which is preliminary data.</text>
</comment>
<reference evidence="10 11" key="1">
    <citation type="submission" date="2017-11" db="EMBL/GenBank/DDBJ databases">
        <title>De-novo sequencing of pomegranate (Punica granatum L.) genome.</title>
        <authorList>
            <person name="Akparov Z."/>
            <person name="Amiraslanov A."/>
            <person name="Hajiyeva S."/>
            <person name="Abbasov M."/>
            <person name="Kaur K."/>
            <person name="Hamwieh A."/>
            <person name="Solovyev V."/>
            <person name="Salamov A."/>
            <person name="Braich B."/>
            <person name="Kosarev P."/>
            <person name="Mahmoud A."/>
            <person name="Hajiyev E."/>
            <person name="Babayeva S."/>
            <person name="Izzatullayeva V."/>
            <person name="Mammadov A."/>
            <person name="Mammadov A."/>
            <person name="Sharifova S."/>
            <person name="Ojaghi J."/>
            <person name="Eynullazada K."/>
            <person name="Bayramov B."/>
            <person name="Abdulazimova A."/>
            <person name="Shahmuradov I."/>
        </authorList>
    </citation>
    <scope>NUCLEOTIDE SEQUENCE [LARGE SCALE GENOMIC DNA]</scope>
    <source>
        <strain evidence="11">cv. AG2017</strain>
        <tissue evidence="10">Leaf</tissue>
    </source>
</reference>
<accession>A0A2I0JJ26</accession>
<evidence type="ECO:0000256" key="4">
    <source>
        <dbReference type="ARBA" id="ARBA00022729"/>
    </source>
</evidence>
<keyword evidence="7" id="KW-0325">Glycoprotein</keyword>
<keyword evidence="8" id="KW-0449">Lipoprotein</keyword>
<comment type="similarity">
    <text evidence="9">Belongs to the early nodulin-like (ENODL) family.</text>
</comment>
<gene>
    <name evidence="10" type="ORF">CRG98_023294</name>
</gene>
<keyword evidence="4" id="KW-0732">Signal</keyword>
<proteinExistence type="inferred from homology"/>
<evidence type="ECO:0000256" key="5">
    <source>
        <dbReference type="ARBA" id="ARBA00023136"/>
    </source>
</evidence>
<dbReference type="EMBL" id="PGOL01001608">
    <property type="protein sequence ID" value="PKI56275.1"/>
    <property type="molecule type" value="Genomic_DNA"/>
</dbReference>
<dbReference type="STRING" id="22663.A0A2I0JJ26"/>
<sequence>MELRMSISIVLGLIIGLNVVCLSESYRFDVGGREGWVENPKEGYNQWAGKTRFSVNDNLYFKYKKGDSVLLVSKDDYYSCNTYNPIKKWDDGASEFTLGRSGPFFFIGGTEESCKKGQQLIVVVLAVQHRLPPQVLVPAPSPLPTRGLSPIFPAPLATQPQGSSPASPSPLTLRSHGLIPVFSAPLATQPHGPSPSPTSSYPLAPQPRGPSPASPSLLLPPPSTTPLPWPVSPPHPTSPSSAPSPVGMPTPSARAPSPRTLPSTPRAPTPASPAPYASLPEPPPTPSPDQSPAVFAPAPAPARSSAWVMTPLRVWELAVVALLFSGVVAC</sequence>
<dbReference type="GeneID" id="116189452"/>
<keyword evidence="11" id="KW-1185">Reference proteome</keyword>
<dbReference type="CDD" id="cd11019">
    <property type="entry name" value="OsENODL1_like"/>
    <property type="match status" value="1"/>
</dbReference>
<protein>
    <submittedName>
        <fullName evidence="10">Uncharacterized protein</fullName>
    </submittedName>
</protein>
<dbReference type="InterPro" id="IPR039391">
    <property type="entry name" value="Phytocyanin-like"/>
</dbReference>
<dbReference type="InterPro" id="IPR003245">
    <property type="entry name" value="Phytocyanin_dom"/>
</dbReference>
<dbReference type="SUPFAM" id="SSF49503">
    <property type="entry name" value="Cupredoxins"/>
    <property type="match status" value="1"/>
</dbReference>
<dbReference type="FunFam" id="2.60.40.420:FF:000010">
    <property type="entry name" value="Early nodulin-like protein 1"/>
    <property type="match status" value="1"/>
</dbReference>
<dbReference type="AlphaFoldDB" id="A0A2I0JJ26"/>
<dbReference type="Gene3D" id="2.60.40.420">
    <property type="entry name" value="Cupredoxins - blue copper proteins"/>
    <property type="match status" value="1"/>
</dbReference>
<dbReference type="Proteomes" id="UP000233551">
    <property type="component" value="Unassembled WGS sequence"/>
</dbReference>
<evidence type="ECO:0000256" key="2">
    <source>
        <dbReference type="ARBA" id="ARBA00022475"/>
    </source>
</evidence>
<evidence type="ECO:0000313" key="10">
    <source>
        <dbReference type="EMBL" id="PKI56275.1"/>
    </source>
</evidence>
<keyword evidence="3" id="KW-0336">GPI-anchor</keyword>
<evidence type="ECO:0000256" key="7">
    <source>
        <dbReference type="ARBA" id="ARBA00023180"/>
    </source>
</evidence>
<dbReference type="OrthoDB" id="2015640at2759"/>
<keyword evidence="5" id="KW-0472">Membrane</keyword>
<keyword evidence="2" id="KW-1003">Cell membrane</keyword>
<evidence type="ECO:0000256" key="8">
    <source>
        <dbReference type="ARBA" id="ARBA00023288"/>
    </source>
</evidence>
<dbReference type="GO" id="GO:0098552">
    <property type="term" value="C:side of membrane"/>
    <property type="evidence" value="ECO:0007669"/>
    <property type="project" value="UniProtKB-KW"/>
</dbReference>
<dbReference type="GO" id="GO:0009055">
    <property type="term" value="F:electron transfer activity"/>
    <property type="evidence" value="ECO:0007669"/>
    <property type="project" value="InterPro"/>
</dbReference>
<evidence type="ECO:0000256" key="1">
    <source>
        <dbReference type="ARBA" id="ARBA00004609"/>
    </source>
</evidence>
<name>A0A2I0JJ26_PUNGR</name>
<dbReference type="InterPro" id="IPR008972">
    <property type="entry name" value="Cupredoxin"/>
</dbReference>
<dbReference type="PANTHER" id="PTHR33021">
    <property type="entry name" value="BLUE COPPER PROTEIN"/>
    <property type="match status" value="1"/>
</dbReference>
<comment type="subcellular location">
    <subcellularLocation>
        <location evidence="1">Cell membrane</location>
        <topology evidence="1">Lipid-anchor</topology>
        <topology evidence="1">GPI-anchor</topology>
    </subcellularLocation>
</comment>
<evidence type="ECO:0000256" key="9">
    <source>
        <dbReference type="ARBA" id="ARBA00035011"/>
    </source>
</evidence>
<dbReference type="PROSITE" id="PS51485">
    <property type="entry name" value="PHYTOCYANIN"/>
    <property type="match status" value="1"/>
</dbReference>
<dbReference type="InterPro" id="IPR041846">
    <property type="entry name" value="ENL_dom"/>
</dbReference>